<proteinExistence type="predicted"/>
<organism evidence="1 2">
    <name type="scientific">Paenibacillus antarcticus</name>
    <dbReference type="NCBI Taxonomy" id="253703"/>
    <lineage>
        <taxon>Bacteria</taxon>
        <taxon>Bacillati</taxon>
        <taxon>Bacillota</taxon>
        <taxon>Bacilli</taxon>
        <taxon>Bacillales</taxon>
        <taxon>Paenibacillaceae</taxon>
        <taxon>Paenibacillus</taxon>
    </lineage>
</organism>
<dbReference type="EMBL" id="LVJI01000015">
    <property type="protein sequence ID" value="OAB46380.1"/>
    <property type="molecule type" value="Genomic_DNA"/>
</dbReference>
<name>A0A168P4M4_9BACL</name>
<keyword evidence="2" id="KW-1185">Reference proteome</keyword>
<evidence type="ECO:0000313" key="2">
    <source>
        <dbReference type="Proteomes" id="UP000077355"/>
    </source>
</evidence>
<gene>
    <name evidence="1" type="ORF">PBAT_10135</name>
</gene>
<protein>
    <submittedName>
        <fullName evidence="1">Uncharacterized protein</fullName>
    </submittedName>
</protein>
<dbReference type="Proteomes" id="UP000077355">
    <property type="component" value="Unassembled WGS sequence"/>
</dbReference>
<reference evidence="1 2" key="1">
    <citation type="submission" date="2016-03" db="EMBL/GenBank/DDBJ databases">
        <title>Draft genome sequence of Paenibacillus antarcticus CECT 5836.</title>
        <authorList>
            <person name="Shin S.-K."/>
            <person name="Yi H."/>
        </authorList>
    </citation>
    <scope>NUCLEOTIDE SEQUENCE [LARGE SCALE GENOMIC DNA]</scope>
    <source>
        <strain evidence="1 2">CECT 5836</strain>
    </source>
</reference>
<comment type="caution">
    <text evidence="1">The sequence shown here is derived from an EMBL/GenBank/DDBJ whole genome shotgun (WGS) entry which is preliminary data.</text>
</comment>
<accession>A0A168P4M4</accession>
<evidence type="ECO:0000313" key="1">
    <source>
        <dbReference type="EMBL" id="OAB46380.1"/>
    </source>
</evidence>
<dbReference type="AlphaFoldDB" id="A0A168P4M4"/>
<dbReference type="RefSeq" id="WP_084402955.1">
    <property type="nucleotide sequence ID" value="NZ_CP043611.1"/>
</dbReference>
<sequence>MNSDKITVQVKPGLFIGEMKLGMSKSEIDKLTENSPFFFKIEYEDGKCSFIDLFSSAAIKFVCQYEELDFFNTKASALIPLIDNISPYDREKSDGYSYYFPEIGLSFWRDMNLTEKDMQEHWFKDMSPENQEDTAKHLYFGAVGVYKPEQ</sequence>
<dbReference type="OrthoDB" id="2974658at2"/>